<dbReference type="InterPro" id="IPR002401">
    <property type="entry name" value="Cyt_P450_E_grp-I"/>
</dbReference>
<keyword evidence="9 12" id="KW-0472">Membrane</keyword>
<feature type="transmembrane region" description="Helical" evidence="12">
    <location>
        <begin position="6"/>
        <end position="23"/>
    </location>
</feature>
<comment type="cofactor">
    <cofactor evidence="1 10">
        <name>heme</name>
        <dbReference type="ChEBI" id="CHEBI:30413"/>
    </cofactor>
</comment>
<sequence length="497" mass="57695">CTLENLTLLALFCTVFLLIFDFIKRRKVWKSYPPGPWELPFVGSMFHVNLRSPHLSISKLRQTFGDVYSLQYAWRNVVVLNGYEVIKEALVKNAEAFADRPHLPLYEKLGYTENNKGIALAHYGRSWKEQRRFTLFTLRNFGLGKKSLEERIIEEAGFLTAAFQSQKGQPFNPHFKLNNAISNVICSLTFGARFDYDDQQFLNLLYVLEENRHLEGGLWGETLWFSSLSLSVFSLSGPARNYSRTVLKLSDRILTFYRLKPKIRSPNYNKRKKWLVGIERSTKEDSDSSFNEGNLIFTTLDMFLAGTETTTTTLRWALLYMVLYPDIQAKVHEEIDRVIGKDRDPTLKDQLEMPFTNAVIHEVQRSGDILPLGVLHMTCKDAEVMGYFIPKRTLIMTNLSSVLKDEKLWEKPHQFYPQNFLDADSKFVKHQAFLPFSLGRRVCLGEQLARMELFLFFTFLMQHLTFRVPQGIHKPKEDGELAFTLAPYPYKICVETR</sequence>
<keyword evidence="7 10" id="KW-0408">Iron</keyword>
<dbReference type="InterPro" id="IPR001128">
    <property type="entry name" value="Cyt_P450"/>
</dbReference>
<dbReference type="EMBL" id="AFYH01183206">
    <property type="status" value="NOT_ANNOTATED_CDS"/>
    <property type="molecule type" value="Genomic_DNA"/>
</dbReference>
<evidence type="ECO:0000256" key="5">
    <source>
        <dbReference type="ARBA" id="ARBA00022723"/>
    </source>
</evidence>
<gene>
    <name evidence="13" type="primary">CYP2D6</name>
</gene>
<dbReference type="SUPFAM" id="SSF48264">
    <property type="entry name" value="Cytochrome P450"/>
    <property type="match status" value="1"/>
</dbReference>
<dbReference type="GO" id="GO:0020037">
    <property type="term" value="F:heme binding"/>
    <property type="evidence" value="ECO:0007669"/>
    <property type="project" value="InterPro"/>
</dbReference>
<dbReference type="GO" id="GO:0019369">
    <property type="term" value="P:arachidonate metabolic process"/>
    <property type="evidence" value="ECO:0007669"/>
    <property type="project" value="TreeGrafter"/>
</dbReference>
<dbReference type="AlphaFoldDB" id="H3AF76"/>
<dbReference type="PRINTS" id="PR00463">
    <property type="entry name" value="EP450I"/>
</dbReference>
<dbReference type="GO" id="GO:0005737">
    <property type="term" value="C:cytoplasm"/>
    <property type="evidence" value="ECO:0007669"/>
    <property type="project" value="TreeGrafter"/>
</dbReference>
<dbReference type="GO" id="GO:0005506">
    <property type="term" value="F:iron ion binding"/>
    <property type="evidence" value="ECO:0007669"/>
    <property type="project" value="InterPro"/>
</dbReference>
<keyword evidence="6 11" id="KW-0560">Oxidoreductase</keyword>
<dbReference type="PRINTS" id="PR00385">
    <property type="entry name" value="P450"/>
</dbReference>
<protein>
    <submittedName>
        <fullName evidence="13">Cytochrome P450 family 2 subfamily D member 6/pseudo</fullName>
    </submittedName>
</protein>
<evidence type="ECO:0000256" key="6">
    <source>
        <dbReference type="ARBA" id="ARBA00023002"/>
    </source>
</evidence>
<dbReference type="InterPro" id="IPR050182">
    <property type="entry name" value="Cytochrome_P450_fam2"/>
</dbReference>
<comment type="similarity">
    <text evidence="3 11">Belongs to the cytochrome P450 family.</text>
</comment>
<evidence type="ECO:0000313" key="14">
    <source>
        <dbReference type="Proteomes" id="UP000008672"/>
    </source>
</evidence>
<proteinExistence type="inferred from homology"/>
<dbReference type="EMBL" id="AFYH01183205">
    <property type="status" value="NOT_ANNOTATED_CDS"/>
    <property type="molecule type" value="Genomic_DNA"/>
</dbReference>
<reference evidence="13" key="3">
    <citation type="submission" date="2025-09" db="UniProtKB">
        <authorList>
            <consortium name="Ensembl"/>
        </authorList>
    </citation>
    <scope>IDENTIFICATION</scope>
</reference>
<evidence type="ECO:0000256" key="12">
    <source>
        <dbReference type="SAM" id="Phobius"/>
    </source>
</evidence>
<dbReference type="EMBL" id="AFYH01183202">
    <property type="status" value="NOT_ANNOTATED_CDS"/>
    <property type="molecule type" value="Genomic_DNA"/>
</dbReference>
<evidence type="ECO:0000256" key="1">
    <source>
        <dbReference type="ARBA" id="ARBA00001971"/>
    </source>
</evidence>
<evidence type="ECO:0000313" key="13">
    <source>
        <dbReference type="Ensembl" id="ENSLACP00000008297.1"/>
    </source>
</evidence>
<dbReference type="Bgee" id="ENSLACG00000007344">
    <property type="expression patterns" value="Expressed in chordate pharynx and 3 other cell types or tissues"/>
</dbReference>
<name>H3AF76_LATCH</name>
<keyword evidence="8 11" id="KW-0503">Monooxygenase</keyword>
<dbReference type="GeneTree" id="ENSGT00940000153331"/>
<dbReference type="Proteomes" id="UP000008672">
    <property type="component" value="Unassembled WGS sequence"/>
</dbReference>
<dbReference type="Gene3D" id="1.10.630.10">
    <property type="entry name" value="Cytochrome P450"/>
    <property type="match status" value="1"/>
</dbReference>
<evidence type="ECO:0000256" key="8">
    <source>
        <dbReference type="ARBA" id="ARBA00023033"/>
    </source>
</evidence>
<dbReference type="STRING" id="7897.ENSLACP00000008297"/>
<keyword evidence="14" id="KW-1185">Reference proteome</keyword>
<evidence type="ECO:0000256" key="2">
    <source>
        <dbReference type="ARBA" id="ARBA00004370"/>
    </source>
</evidence>
<reference evidence="13" key="2">
    <citation type="submission" date="2025-08" db="UniProtKB">
        <authorList>
            <consortium name="Ensembl"/>
        </authorList>
    </citation>
    <scope>IDENTIFICATION</scope>
</reference>
<dbReference type="InParanoid" id="H3AF76"/>
<dbReference type="InterPro" id="IPR036396">
    <property type="entry name" value="Cyt_P450_sf"/>
</dbReference>
<organism evidence="13 14">
    <name type="scientific">Latimeria chalumnae</name>
    <name type="common">Coelacanth</name>
    <dbReference type="NCBI Taxonomy" id="7897"/>
    <lineage>
        <taxon>Eukaryota</taxon>
        <taxon>Metazoa</taxon>
        <taxon>Chordata</taxon>
        <taxon>Craniata</taxon>
        <taxon>Vertebrata</taxon>
        <taxon>Euteleostomi</taxon>
        <taxon>Coelacanthiformes</taxon>
        <taxon>Coelacanthidae</taxon>
        <taxon>Latimeria</taxon>
    </lineage>
</organism>
<keyword evidence="12" id="KW-1133">Transmembrane helix</keyword>
<dbReference type="GO" id="GO:0016712">
    <property type="term" value="F:oxidoreductase activity, acting on paired donors, with incorporation or reduction of molecular oxygen, reduced flavin or flavoprotein as one donor, and incorporation of one atom of oxygen"/>
    <property type="evidence" value="ECO:0007669"/>
    <property type="project" value="InterPro"/>
</dbReference>
<evidence type="ECO:0000256" key="7">
    <source>
        <dbReference type="ARBA" id="ARBA00023004"/>
    </source>
</evidence>
<dbReference type="GO" id="GO:0006805">
    <property type="term" value="P:xenobiotic metabolic process"/>
    <property type="evidence" value="ECO:0007669"/>
    <property type="project" value="TreeGrafter"/>
</dbReference>
<evidence type="ECO:0000256" key="4">
    <source>
        <dbReference type="ARBA" id="ARBA00022617"/>
    </source>
</evidence>
<dbReference type="EMBL" id="AFYH01183203">
    <property type="status" value="NOT_ANNOTATED_CDS"/>
    <property type="molecule type" value="Genomic_DNA"/>
</dbReference>
<dbReference type="PANTHER" id="PTHR24300">
    <property type="entry name" value="CYTOCHROME P450 508A4-RELATED"/>
    <property type="match status" value="1"/>
</dbReference>
<dbReference type="FunFam" id="1.10.630.10:FF:000004">
    <property type="entry name" value="cytochrome P450 2D15 isoform X1"/>
    <property type="match status" value="1"/>
</dbReference>
<reference evidence="14" key="1">
    <citation type="submission" date="2011-08" db="EMBL/GenBank/DDBJ databases">
        <title>The draft genome of Latimeria chalumnae.</title>
        <authorList>
            <person name="Di Palma F."/>
            <person name="Alfoldi J."/>
            <person name="Johnson J."/>
            <person name="Berlin A."/>
            <person name="Gnerre S."/>
            <person name="Jaffe D."/>
            <person name="MacCallum I."/>
            <person name="Young S."/>
            <person name="Walker B.J."/>
            <person name="Lander E."/>
            <person name="Lindblad-Toh K."/>
        </authorList>
    </citation>
    <scope>NUCLEOTIDE SEQUENCE [LARGE SCALE GENOMIC DNA]</scope>
    <source>
        <strain evidence="14">Wild caught</strain>
    </source>
</reference>
<dbReference type="Pfam" id="PF00067">
    <property type="entry name" value="p450"/>
    <property type="match status" value="1"/>
</dbReference>
<keyword evidence="5 10" id="KW-0479">Metal-binding</keyword>
<dbReference type="Ensembl" id="ENSLACT00000008363.1">
    <property type="protein sequence ID" value="ENSLACP00000008297.1"/>
    <property type="gene ID" value="ENSLACG00000007344.2"/>
</dbReference>
<comment type="subcellular location">
    <subcellularLocation>
        <location evidence="2">Membrane</location>
    </subcellularLocation>
</comment>
<feature type="binding site" description="axial binding residue" evidence="10">
    <location>
        <position position="443"/>
    </location>
    <ligand>
        <name>heme</name>
        <dbReference type="ChEBI" id="CHEBI:30413"/>
    </ligand>
    <ligandPart>
        <name>Fe</name>
        <dbReference type="ChEBI" id="CHEBI:18248"/>
    </ligandPart>
</feature>
<dbReference type="InterPro" id="IPR017972">
    <property type="entry name" value="Cyt_P450_CS"/>
</dbReference>
<dbReference type="EMBL" id="AFYH01183204">
    <property type="status" value="NOT_ANNOTATED_CDS"/>
    <property type="molecule type" value="Genomic_DNA"/>
</dbReference>
<evidence type="ECO:0000256" key="10">
    <source>
        <dbReference type="PIRSR" id="PIRSR602401-1"/>
    </source>
</evidence>
<dbReference type="PRINTS" id="PR01686">
    <property type="entry name" value="EP450ICYP2D"/>
</dbReference>
<evidence type="ECO:0000256" key="11">
    <source>
        <dbReference type="RuleBase" id="RU000461"/>
    </source>
</evidence>
<dbReference type="GO" id="GO:0016020">
    <property type="term" value="C:membrane"/>
    <property type="evidence" value="ECO:0007669"/>
    <property type="project" value="UniProtKB-SubCell"/>
</dbReference>
<evidence type="ECO:0000256" key="9">
    <source>
        <dbReference type="ARBA" id="ARBA00023136"/>
    </source>
</evidence>
<dbReference type="FunCoup" id="H3AF76">
    <property type="interactions" value="414"/>
</dbReference>
<keyword evidence="4 10" id="KW-0349">Heme</keyword>
<dbReference type="InterPro" id="IPR008069">
    <property type="entry name" value="Cyt_P450_E_grp-I_CYP2D-like"/>
</dbReference>
<accession>H3AF76</accession>
<dbReference type="PANTHER" id="PTHR24300:SF1">
    <property type="entry name" value="CYTOCHROME P450 2D6-RELATED"/>
    <property type="match status" value="1"/>
</dbReference>
<evidence type="ECO:0000256" key="3">
    <source>
        <dbReference type="ARBA" id="ARBA00010617"/>
    </source>
</evidence>
<dbReference type="eggNOG" id="KOG0156">
    <property type="taxonomic scope" value="Eukaryota"/>
</dbReference>
<dbReference type="PROSITE" id="PS00086">
    <property type="entry name" value="CYTOCHROME_P450"/>
    <property type="match status" value="1"/>
</dbReference>
<keyword evidence="12" id="KW-0812">Transmembrane</keyword>